<name>A0A841HSE2_9GAMM</name>
<keyword evidence="2 7" id="KW-0694">RNA-binding</keyword>
<dbReference type="InterPro" id="IPR006225">
    <property type="entry name" value="PsdUridine_synth_RluC/D"/>
</dbReference>
<dbReference type="PANTHER" id="PTHR21600:SF44">
    <property type="entry name" value="RIBOSOMAL LARGE SUBUNIT PSEUDOURIDINE SYNTHASE D"/>
    <property type="match status" value="1"/>
</dbReference>
<dbReference type="GO" id="GO:0003723">
    <property type="term" value="F:RNA binding"/>
    <property type="evidence" value="ECO:0007669"/>
    <property type="project" value="UniProtKB-KW"/>
</dbReference>
<evidence type="ECO:0000256" key="5">
    <source>
        <dbReference type="ARBA" id="ARBA00056072"/>
    </source>
</evidence>
<dbReference type="InterPro" id="IPR006145">
    <property type="entry name" value="PsdUridine_synth_RsuA/RluA"/>
</dbReference>
<dbReference type="NCBIfam" id="TIGR00005">
    <property type="entry name" value="rluA_subfam"/>
    <property type="match status" value="1"/>
</dbReference>
<sequence length="330" mass="36044">MPEPIRHSLTIPDDHIGQRLDQALAELLSEYSRTRIKDWIESGQILVNGGRLKPKDKVLGGERIEVSAELPDVIDVAPESIALDIVHEDKHVLIINKPAGLVVHPGAGNAAGTLQNALLHFDASLAHLPRGGIVHRLDKDTSGLLVIARTLEAHTELVRALEVHDVEREYEAVCVGVMTAGGTVDAPIGRHPVDRLKQAIREDGRESVTHYRVIHRYRGHTHVRLNLETGRTHQIRVHMAHIKYPLVGDRVYGGRLLLPKGATPELVEALRGFGRQALHAARLAFEHPVTGKPVEAVAPTPADIKSLLKALADDATSAAASARPTRRKGR</sequence>
<proteinExistence type="inferred from homology"/>
<feature type="active site" evidence="6">
    <location>
        <position position="138"/>
    </location>
</feature>
<evidence type="ECO:0000256" key="6">
    <source>
        <dbReference type="PIRSR" id="PIRSR606225-1"/>
    </source>
</evidence>
<dbReference type="GO" id="GO:0000455">
    <property type="term" value="P:enzyme-directed rRNA pseudouridine synthesis"/>
    <property type="evidence" value="ECO:0007669"/>
    <property type="project" value="UniProtKB-ARBA"/>
</dbReference>
<dbReference type="CDD" id="cd02869">
    <property type="entry name" value="PseudoU_synth_RluA_like"/>
    <property type="match status" value="1"/>
</dbReference>
<dbReference type="PROSITE" id="PS50889">
    <property type="entry name" value="S4"/>
    <property type="match status" value="1"/>
</dbReference>
<dbReference type="Pfam" id="PF01479">
    <property type="entry name" value="S4"/>
    <property type="match status" value="1"/>
</dbReference>
<accession>A0A841HSE2</accession>
<dbReference type="Pfam" id="PF00849">
    <property type="entry name" value="PseudoU_synth_2"/>
    <property type="match status" value="1"/>
</dbReference>
<dbReference type="EMBL" id="JACHHZ010000004">
    <property type="protein sequence ID" value="MBB6094932.1"/>
    <property type="molecule type" value="Genomic_DNA"/>
</dbReference>
<evidence type="ECO:0000256" key="3">
    <source>
        <dbReference type="ARBA" id="ARBA00023235"/>
    </source>
</evidence>
<dbReference type="GO" id="GO:0160140">
    <property type="term" value="F:23S rRNA pseudouridine(1911/1915/1917) synthase activity"/>
    <property type="evidence" value="ECO:0007669"/>
    <property type="project" value="UniProtKB-EC"/>
</dbReference>
<dbReference type="FunFam" id="3.30.2350.10:FF:000006">
    <property type="entry name" value="Pseudouridine synthase"/>
    <property type="match status" value="1"/>
</dbReference>
<dbReference type="InterPro" id="IPR036986">
    <property type="entry name" value="S4_RNA-bd_sf"/>
</dbReference>
<keyword evidence="3 8" id="KW-0413">Isomerase</keyword>
<comment type="function">
    <text evidence="5">Responsible for synthesis of pseudouridine from uracil at positions 1911, 1915 and 1917 in 23S ribosomal RNA.</text>
</comment>
<evidence type="ECO:0000256" key="7">
    <source>
        <dbReference type="PROSITE-ProRule" id="PRU00182"/>
    </source>
</evidence>
<evidence type="ECO:0000256" key="4">
    <source>
        <dbReference type="ARBA" id="ARBA00036882"/>
    </source>
</evidence>
<gene>
    <name evidence="10" type="ORF">HNQ60_003819</name>
</gene>
<reference evidence="10 11" key="1">
    <citation type="submission" date="2020-08" db="EMBL/GenBank/DDBJ databases">
        <title>Genomic Encyclopedia of Type Strains, Phase IV (KMG-IV): sequencing the most valuable type-strain genomes for metagenomic binning, comparative biology and taxonomic classification.</title>
        <authorList>
            <person name="Goeker M."/>
        </authorList>
    </citation>
    <scope>NUCLEOTIDE SEQUENCE [LARGE SCALE GENOMIC DNA]</scope>
    <source>
        <strain evidence="10 11">DSM 26723</strain>
    </source>
</reference>
<evidence type="ECO:0000259" key="9">
    <source>
        <dbReference type="SMART" id="SM00363"/>
    </source>
</evidence>
<dbReference type="Gene3D" id="3.10.290.10">
    <property type="entry name" value="RNA-binding S4 domain"/>
    <property type="match status" value="1"/>
</dbReference>
<dbReference type="PROSITE" id="PS01129">
    <property type="entry name" value="PSI_RLU"/>
    <property type="match status" value="1"/>
</dbReference>
<evidence type="ECO:0000256" key="2">
    <source>
        <dbReference type="ARBA" id="ARBA00022884"/>
    </source>
</evidence>
<dbReference type="InterPro" id="IPR002942">
    <property type="entry name" value="S4_RNA-bd"/>
</dbReference>
<dbReference type="NCBIfam" id="NF008385">
    <property type="entry name" value="PRK11180.1"/>
    <property type="match status" value="1"/>
</dbReference>
<comment type="catalytic activity">
    <reaction evidence="8">
        <text>a uridine in RNA = a pseudouridine in RNA</text>
        <dbReference type="Rhea" id="RHEA:48348"/>
        <dbReference type="Rhea" id="RHEA-COMP:12068"/>
        <dbReference type="Rhea" id="RHEA-COMP:12069"/>
        <dbReference type="ChEBI" id="CHEBI:65314"/>
        <dbReference type="ChEBI" id="CHEBI:65315"/>
    </reaction>
</comment>
<evidence type="ECO:0000256" key="8">
    <source>
        <dbReference type="RuleBase" id="RU362028"/>
    </source>
</evidence>
<feature type="domain" description="RNA-binding S4" evidence="9">
    <location>
        <begin position="18"/>
        <end position="75"/>
    </location>
</feature>
<dbReference type="CDD" id="cd00165">
    <property type="entry name" value="S4"/>
    <property type="match status" value="1"/>
</dbReference>
<organism evidence="10 11">
    <name type="scientific">Povalibacter uvarum</name>
    <dbReference type="NCBI Taxonomy" id="732238"/>
    <lineage>
        <taxon>Bacteria</taxon>
        <taxon>Pseudomonadati</taxon>
        <taxon>Pseudomonadota</taxon>
        <taxon>Gammaproteobacteria</taxon>
        <taxon>Steroidobacterales</taxon>
        <taxon>Steroidobacteraceae</taxon>
        <taxon>Povalibacter</taxon>
    </lineage>
</organism>
<dbReference type="PANTHER" id="PTHR21600">
    <property type="entry name" value="MITOCHONDRIAL RNA PSEUDOURIDINE SYNTHASE"/>
    <property type="match status" value="1"/>
</dbReference>
<dbReference type="SUPFAM" id="SSF55174">
    <property type="entry name" value="Alpha-L RNA-binding motif"/>
    <property type="match status" value="1"/>
</dbReference>
<dbReference type="InterPro" id="IPR006224">
    <property type="entry name" value="PsdUridine_synth_RluA-like_CS"/>
</dbReference>
<dbReference type="EC" id="5.4.99.-" evidence="8"/>
<dbReference type="Proteomes" id="UP000588068">
    <property type="component" value="Unassembled WGS sequence"/>
</dbReference>
<dbReference type="Gene3D" id="3.30.2350.10">
    <property type="entry name" value="Pseudouridine synthase"/>
    <property type="match status" value="1"/>
</dbReference>
<dbReference type="SMART" id="SM00363">
    <property type="entry name" value="S4"/>
    <property type="match status" value="1"/>
</dbReference>
<comment type="similarity">
    <text evidence="1 8">Belongs to the pseudouridine synthase RluA family.</text>
</comment>
<evidence type="ECO:0000256" key="1">
    <source>
        <dbReference type="ARBA" id="ARBA00010876"/>
    </source>
</evidence>
<comment type="catalytic activity">
    <reaction evidence="4">
        <text>uridine(1911/1915/1917) in 23S rRNA = pseudouridine(1911/1915/1917) in 23S rRNA</text>
        <dbReference type="Rhea" id="RHEA:42524"/>
        <dbReference type="Rhea" id="RHEA-COMP:10097"/>
        <dbReference type="Rhea" id="RHEA-COMP:10098"/>
        <dbReference type="ChEBI" id="CHEBI:65314"/>
        <dbReference type="ChEBI" id="CHEBI:65315"/>
        <dbReference type="EC" id="5.4.99.23"/>
    </reaction>
</comment>
<evidence type="ECO:0000313" key="11">
    <source>
        <dbReference type="Proteomes" id="UP000588068"/>
    </source>
</evidence>
<protein>
    <recommendedName>
        <fullName evidence="8">Pseudouridine synthase</fullName>
        <ecNumber evidence="8">5.4.99.-</ecNumber>
    </recommendedName>
</protein>
<dbReference type="AlphaFoldDB" id="A0A841HSE2"/>
<comment type="caution">
    <text evidence="10">The sequence shown here is derived from an EMBL/GenBank/DDBJ whole genome shotgun (WGS) entry which is preliminary data.</text>
</comment>
<dbReference type="RefSeq" id="WP_184334319.1">
    <property type="nucleotide sequence ID" value="NZ_JACHHZ010000004.1"/>
</dbReference>
<keyword evidence="11" id="KW-1185">Reference proteome</keyword>
<dbReference type="SUPFAM" id="SSF55120">
    <property type="entry name" value="Pseudouridine synthase"/>
    <property type="match status" value="1"/>
</dbReference>
<dbReference type="InterPro" id="IPR020103">
    <property type="entry name" value="PsdUridine_synth_cat_dom_sf"/>
</dbReference>
<evidence type="ECO:0000313" key="10">
    <source>
        <dbReference type="EMBL" id="MBB6094932.1"/>
    </source>
</evidence>
<dbReference type="InterPro" id="IPR050188">
    <property type="entry name" value="RluA_PseudoU_synthase"/>
</dbReference>